<sequence length="273" mass="29972">MAVKGDDNVIYANFGTRKRVSTPDEVNHVDRSGRLLSRTAARISSFTSHDADRGRLSRGHQYAEGGHVVGLEIRNGAIHGRVAGSQNEPFSVLIQLPYRDNDDIAALAGHFARTPNSVANARKGLLSEDALDTLFASDAEELRLSCTCPDSAYTCKHVVAVGDRLATRADADPAVIFNMRGLDFVRLEKAVMEQSQQVSRESFGASDLSVEEKNDVFWNGRGMPKLPHPKVAPALEDSDPDLLRKALRAVSHTNIDLLRAVSDIEDLYYHLTH</sequence>
<dbReference type="GO" id="GO:0008270">
    <property type="term" value="F:zinc ion binding"/>
    <property type="evidence" value="ECO:0007669"/>
    <property type="project" value="UniProtKB-KW"/>
</dbReference>
<comment type="caution">
    <text evidence="3">The sequence shown here is derived from an EMBL/GenBank/DDBJ whole genome shotgun (WGS) entry which is preliminary data.</text>
</comment>
<dbReference type="PANTHER" id="PTHR38133:SF1">
    <property type="entry name" value="SLR1429 PROTEIN"/>
    <property type="match status" value="1"/>
</dbReference>
<gene>
    <name evidence="3" type="ORF">D9543_07495</name>
</gene>
<evidence type="ECO:0000313" key="3">
    <source>
        <dbReference type="EMBL" id="RMB59239.1"/>
    </source>
</evidence>
<proteinExistence type="predicted"/>
<organism evidence="3 4">
    <name type="scientific">Corynebacterium macginleyi</name>
    <dbReference type="NCBI Taxonomy" id="38290"/>
    <lineage>
        <taxon>Bacteria</taxon>
        <taxon>Bacillati</taxon>
        <taxon>Actinomycetota</taxon>
        <taxon>Actinomycetes</taxon>
        <taxon>Mycobacteriales</taxon>
        <taxon>Corynebacteriaceae</taxon>
        <taxon>Corynebacterium</taxon>
    </lineage>
</organism>
<keyword evidence="1" id="KW-0863">Zinc-finger</keyword>
<accession>A0A3M0GDL2</accession>
<name>A0A3M0GDL2_9CORY</name>
<evidence type="ECO:0000259" key="2">
    <source>
        <dbReference type="PROSITE" id="PS50966"/>
    </source>
</evidence>
<dbReference type="PROSITE" id="PS50966">
    <property type="entry name" value="ZF_SWIM"/>
    <property type="match status" value="1"/>
</dbReference>
<dbReference type="EMBL" id="REGC01000009">
    <property type="protein sequence ID" value="RMB59239.1"/>
    <property type="molecule type" value="Genomic_DNA"/>
</dbReference>
<feature type="domain" description="SWIM-type" evidence="2">
    <location>
        <begin position="131"/>
        <end position="166"/>
    </location>
</feature>
<reference evidence="3 4" key="1">
    <citation type="submission" date="2018-10" db="EMBL/GenBank/DDBJ databases">
        <title>Corynebacterium macginleyi genome sequencing and assembly of the type strain and two clinical samples.</title>
        <authorList>
            <person name="Bernier A.-M."/>
            <person name="Bernard K."/>
        </authorList>
    </citation>
    <scope>NUCLEOTIDE SEQUENCE [LARGE SCALE GENOMIC DNA]</scope>
    <source>
        <strain evidence="3 4">NML 120205</strain>
    </source>
</reference>
<keyword evidence="1" id="KW-0862">Zinc</keyword>
<dbReference type="OrthoDB" id="188274at2"/>
<protein>
    <recommendedName>
        <fullName evidence="2">SWIM-type domain-containing protein</fullName>
    </recommendedName>
</protein>
<dbReference type="AlphaFoldDB" id="A0A3M0GDL2"/>
<dbReference type="InterPro" id="IPR007527">
    <property type="entry name" value="Znf_SWIM"/>
</dbReference>
<dbReference type="RefSeq" id="WP_121927923.1">
    <property type="nucleotide sequence ID" value="NZ_CP068291.1"/>
</dbReference>
<dbReference type="PANTHER" id="PTHR38133">
    <property type="entry name" value="SLR1429 PROTEIN"/>
    <property type="match status" value="1"/>
</dbReference>
<evidence type="ECO:0000313" key="4">
    <source>
        <dbReference type="Proteomes" id="UP000270649"/>
    </source>
</evidence>
<keyword evidence="1" id="KW-0479">Metal-binding</keyword>
<evidence type="ECO:0000256" key="1">
    <source>
        <dbReference type="PROSITE-ProRule" id="PRU00325"/>
    </source>
</evidence>
<dbReference type="Proteomes" id="UP000270649">
    <property type="component" value="Unassembled WGS sequence"/>
</dbReference>
<dbReference type="Pfam" id="PF04434">
    <property type="entry name" value="SWIM"/>
    <property type="match status" value="1"/>
</dbReference>